<keyword evidence="3" id="KW-1185">Reference proteome</keyword>
<evidence type="ECO:0000256" key="1">
    <source>
        <dbReference type="SAM" id="Phobius"/>
    </source>
</evidence>
<sequence>MSTGVGHLMNNERLEVLKRTAKWIVGVVAGLLLLLALAGCSGGTEYEGPDDYTAKIVELRDGRELTCIVFGMGQDQMMSCDWENAK</sequence>
<dbReference type="GeneID" id="70080856"/>
<evidence type="ECO:0000313" key="3">
    <source>
        <dbReference type="Proteomes" id="UP000280547"/>
    </source>
</evidence>
<gene>
    <name evidence="2" type="primary">69</name>
    <name evidence="2" type="ORF">SEA_OCTOBIEN14_69</name>
</gene>
<proteinExistence type="predicted"/>
<keyword evidence="1" id="KW-0472">Membrane</keyword>
<dbReference type="Proteomes" id="UP000280547">
    <property type="component" value="Segment"/>
</dbReference>
<dbReference type="EMBL" id="MH976515">
    <property type="protein sequence ID" value="AYR03215.1"/>
    <property type="molecule type" value="Genomic_DNA"/>
</dbReference>
<accession>A0A3G3M9Y0</accession>
<name>A0A3G3M9Y0_9CAUD</name>
<protein>
    <submittedName>
        <fullName evidence="2">Uncharacterized protein</fullName>
    </submittedName>
</protein>
<dbReference type="KEGG" id="vg:70080856"/>
<dbReference type="RefSeq" id="YP_010246314.1">
    <property type="nucleotide sequence ID" value="NC_060134.1"/>
</dbReference>
<keyword evidence="1" id="KW-1133">Transmembrane helix</keyword>
<reference evidence="2 3" key="1">
    <citation type="submission" date="2018-09" db="EMBL/GenBank/DDBJ databases">
        <authorList>
            <person name="Amanuel B.M."/>
            <person name="Anspach C.J."/>
            <person name="Chiquito R.J."/>
            <person name="Gales J.M."/>
            <person name="Hall T."/>
            <person name="Hotaki K."/>
            <person name="Lozano B."/>
            <person name="Mugisha B."/>
            <person name="Fogarty M.P."/>
            <person name="Leadon S.A."/>
            <person name="Molloy S.D."/>
            <person name="Garlena R.A."/>
            <person name="Russell D.A."/>
            <person name="Pope W.H."/>
            <person name="Jacobs-Sera D."/>
            <person name="Hatfull G.F."/>
        </authorList>
    </citation>
    <scope>NUCLEOTIDE SEQUENCE [LARGE SCALE GENOMIC DNA]</scope>
</reference>
<feature type="transmembrane region" description="Helical" evidence="1">
    <location>
        <begin position="21"/>
        <end position="39"/>
    </location>
</feature>
<evidence type="ECO:0000313" key="2">
    <source>
        <dbReference type="EMBL" id="AYR03215.1"/>
    </source>
</evidence>
<keyword evidence="1" id="KW-0812">Transmembrane</keyword>
<organism evidence="2 3">
    <name type="scientific">Gordonia phage Octobien14</name>
    <dbReference type="NCBI Taxonomy" id="2483673"/>
    <lineage>
        <taxon>Viruses</taxon>
        <taxon>Duplodnaviria</taxon>
        <taxon>Heunggongvirae</taxon>
        <taxon>Uroviricota</taxon>
        <taxon>Caudoviricetes</taxon>
        <taxon>Deeyouvirinae</taxon>
        <taxon>Octobienvirus</taxon>
        <taxon>Octobienvirus octobien14</taxon>
    </lineage>
</organism>